<evidence type="ECO:0000256" key="1">
    <source>
        <dbReference type="SAM" id="SignalP"/>
    </source>
</evidence>
<dbReference type="Pfam" id="PF08238">
    <property type="entry name" value="Sel1"/>
    <property type="match status" value="7"/>
</dbReference>
<dbReference type="Gene3D" id="1.25.40.10">
    <property type="entry name" value="Tetratricopeptide repeat domain"/>
    <property type="match status" value="2"/>
</dbReference>
<dbReference type="InterPro" id="IPR006597">
    <property type="entry name" value="Sel1-like"/>
</dbReference>
<protein>
    <submittedName>
        <fullName evidence="2">Sel1 repeat family protein</fullName>
    </submittedName>
</protein>
<evidence type="ECO:0000313" key="2">
    <source>
        <dbReference type="EMBL" id="MCS0583130.1"/>
    </source>
</evidence>
<comment type="caution">
    <text evidence="2">The sequence shown here is derived from an EMBL/GenBank/DDBJ whole genome shotgun (WGS) entry which is preliminary data.</text>
</comment>
<dbReference type="Proteomes" id="UP001204151">
    <property type="component" value="Unassembled WGS sequence"/>
</dbReference>
<feature type="signal peptide" evidence="1">
    <location>
        <begin position="1"/>
        <end position="22"/>
    </location>
</feature>
<gene>
    <name evidence="2" type="ORF">NX784_16190</name>
</gene>
<keyword evidence="1" id="KW-0732">Signal</keyword>
<dbReference type="InterPro" id="IPR011990">
    <property type="entry name" value="TPR-like_helical_dom_sf"/>
</dbReference>
<dbReference type="PANTHER" id="PTHR11102:SF160">
    <property type="entry name" value="ERAD-ASSOCIATED E3 UBIQUITIN-PROTEIN LIGASE COMPONENT HRD3"/>
    <property type="match status" value="1"/>
</dbReference>
<reference evidence="2 3" key="1">
    <citation type="submission" date="2022-08" db="EMBL/GenBank/DDBJ databases">
        <title>Reclassification of Massilia species as members of the genera Telluria, Duganella, Pseudoduganella, Mokoshia gen. nov. and Zemynaea gen. nov. using orthogonal and non-orthogonal genome-based approaches.</title>
        <authorList>
            <person name="Bowman J.P."/>
        </authorList>
    </citation>
    <scope>NUCLEOTIDE SEQUENCE [LARGE SCALE GENOMIC DNA]</scope>
    <source>
        <strain evidence="2 3">JCM 31316</strain>
    </source>
</reference>
<accession>A0ABT1ZT84</accession>
<keyword evidence="3" id="KW-1185">Reference proteome</keyword>
<evidence type="ECO:0000313" key="3">
    <source>
        <dbReference type="Proteomes" id="UP001204151"/>
    </source>
</evidence>
<dbReference type="RefSeq" id="WP_258817715.1">
    <property type="nucleotide sequence ID" value="NZ_JANUGW010000011.1"/>
</dbReference>
<sequence length="487" mass="51500">MKPSTRRTVPALLSVLLCAAHAQTAAPPPGTVVVNGARGRAGDPHAIDAAKDRILNGKSASSCAFMDPYRRANDPVTLAYRNDFGLDVPLSDDVVRLSDLAPDGDVSNIVDSSGIDKNGGMPAPLAGPKTRGCTVADIRFAAGRSHIARNDKTLALGFEAYDNGNYARALQLFETAWNKIGYDEAALMLARQHLYGLGTPKDGAAAVAWLEKVDNKPYAPAERLRFDPAEPDAMTPRIEAAFMMARMYERGIGVARDPARARTWYDKAAGYGFVPALDILGEHALAGTDGPRDPVRGISQLKEAADAGYPAAQFHLARAYYDGDAVPRDLATARAYFEAAARAGVPAAMFAAGRMLDLGEGVKADPARAIVYYKDAALKGDRDARFALGTYFYSGEVVGKNLATARQWFGAAARQGQPDALFNLGVMTAAGEGGAKDPAMACVLFTLAQQAGHDGAAAALKALAPTLTPDERKRADAVLHPRVASAK</sequence>
<dbReference type="EMBL" id="JANUGW010000011">
    <property type="protein sequence ID" value="MCS0583130.1"/>
    <property type="molecule type" value="Genomic_DNA"/>
</dbReference>
<proteinExistence type="predicted"/>
<name>A0ABT1ZT84_9BURK</name>
<dbReference type="PANTHER" id="PTHR11102">
    <property type="entry name" value="SEL-1-LIKE PROTEIN"/>
    <property type="match status" value="1"/>
</dbReference>
<feature type="chain" id="PRO_5047215058" evidence="1">
    <location>
        <begin position="23"/>
        <end position="487"/>
    </location>
</feature>
<dbReference type="SMART" id="SM00671">
    <property type="entry name" value="SEL1"/>
    <property type="match status" value="7"/>
</dbReference>
<dbReference type="InterPro" id="IPR050767">
    <property type="entry name" value="Sel1_AlgK"/>
</dbReference>
<dbReference type="SUPFAM" id="SSF81901">
    <property type="entry name" value="HCP-like"/>
    <property type="match status" value="1"/>
</dbReference>
<organism evidence="2 3">
    <name type="scientific">Massilia pinisoli</name>
    <dbReference type="NCBI Taxonomy" id="1772194"/>
    <lineage>
        <taxon>Bacteria</taxon>
        <taxon>Pseudomonadati</taxon>
        <taxon>Pseudomonadota</taxon>
        <taxon>Betaproteobacteria</taxon>
        <taxon>Burkholderiales</taxon>
        <taxon>Oxalobacteraceae</taxon>
        <taxon>Telluria group</taxon>
        <taxon>Massilia</taxon>
    </lineage>
</organism>